<evidence type="ECO:0000313" key="2">
    <source>
        <dbReference type="EMBL" id="RKN40508.1"/>
    </source>
</evidence>
<gene>
    <name evidence="2" type="ORF">D7294_18955</name>
</gene>
<evidence type="ECO:0000313" key="3">
    <source>
        <dbReference type="Proteomes" id="UP000272474"/>
    </source>
</evidence>
<dbReference type="AlphaFoldDB" id="A0A3A9YWW5"/>
<organism evidence="2 3">
    <name type="scientific">Streptomyces hoynatensis</name>
    <dbReference type="NCBI Taxonomy" id="1141874"/>
    <lineage>
        <taxon>Bacteria</taxon>
        <taxon>Bacillati</taxon>
        <taxon>Actinomycetota</taxon>
        <taxon>Actinomycetes</taxon>
        <taxon>Kitasatosporales</taxon>
        <taxon>Streptomycetaceae</taxon>
        <taxon>Streptomyces</taxon>
    </lineage>
</organism>
<keyword evidence="3" id="KW-1185">Reference proteome</keyword>
<dbReference type="EMBL" id="RBAL01000010">
    <property type="protein sequence ID" value="RKN40508.1"/>
    <property type="molecule type" value="Genomic_DNA"/>
</dbReference>
<evidence type="ECO:0008006" key="4">
    <source>
        <dbReference type="Google" id="ProtNLM"/>
    </source>
</evidence>
<feature type="region of interest" description="Disordered" evidence="1">
    <location>
        <begin position="30"/>
        <end position="66"/>
    </location>
</feature>
<evidence type="ECO:0000256" key="1">
    <source>
        <dbReference type="SAM" id="MobiDB-lite"/>
    </source>
</evidence>
<reference evidence="2 3" key="1">
    <citation type="journal article" date="2014" name="Int. J. Syst. Evol. Microbiol.">
        <title>Streptomyces hoynatensis sp. nov., isolated from deep marine sediment.</title>
        <authorList>
            <person name="Veyisoglu A."/>
            <person name="Sahin N."/>
        </authorList>
    </citation>
    <scope>NUCLEOTIDE SEQUENCE [LARGE SCALE GENOMIC DNA]</scope>
    <source>
        <strain evidence="2 3">KCTC 29097</strain>
    </source>
</reference>
<name>A0A3A9YWW5_9ACTN</name>
<comment type="caution">
    <text evidence="2">The sequence shown here is derived from an EMBL/GenBank/DDBJ whole genome shotgun (WGS) entry which is preliminary data.</text>
</comment>
<dbReference type="Proteomes" id="UP000272474">
    <property type="component" value="Unassembled WGS sequence"/>
</dbReference>
<proteinExistence type="predicted"/>
<protein>
    <recommendedName>
        <fullName evidence="4">Secreted protein</fullName>
    </recommendedName>
</protein>
<accession>A0A3A9YWW5</accession>
<sequence length="131" mass="13556">MRNALGWVAATCLAAGVAWLGVRGVLGPPENAPQAVSLPGPGADAGLPEASSTRRPPQGPGGQTVATVGGEAVFDLGPVTARLLSATPARGWEVDVAQDERRIRVRFTQDGQSVTVVCSFAQPPPTIRTYR</sequence>